<protein>
    <submittedName>
        <fullName evidence="2">Uncharacterized protein</fullName>
    </submittedName>
</protein>
<sequence length="105" mass="11984">LPQPVIESGEEGGDCDYTSDNVHQSEDNPQRRVHNRDLVSETNSSERNETEVDVINECFIPRMGHCLAAYDDDRCEEKERNDQRHLQISSQGTQLLLAHYNGVEV</sequence>
<gene>
    <name evidence="2" type="ORF">PMAYCL1PPCAC_07710</name>
</gene>
<dbReference type="EMBL" id="BTRK01000002">
    <property type="protein sequence ID" value="GMR37515.1"/>
    <property type="molecule type" value="Genomic_DNA"/>
</dbReference>
<feature type="region of interest" description="Disordered" evidence="1">
    <location>
        <begin position="1"/>
        <end position="49"/>
    </location>
</feature>
<evidence type="ECO:0000313" key="3">
    <source>
        <dbReference type="Proteomes" id="UP001328107"/>
    </source>
</evidence>
<dbReference type="Proteomes" id="UP001328107">
    <property type="component" value="Unassembled WGS sequence"/>
</dbReference>
<name>A0AAN4ZIE8_9BILA</name>
<feature type="non-terminal residue" evidence="2">
    <location>
        <position position="105"/>
    </location>
</feature>
<reference evidence="3" key="1">
    <citation type="submission" date="2022-10" db="EMBL/GenBank/DDBJ databases">
        <title>Genome assembly of Pristionchus species.</title>
        <authorList>
            <person name="Yoshida K."/>
            <person name="Sommer R.J."/>
        </authorList>
    </citation>
    <scope>NUCLEOTIDE SEQUENCE [LARGE SCALE GENOMIC DNA]</scope>
    <source>
        <strain evidence="3">RS5460</strain>
    </source>
</reference>
<dbReference type="AlphaFoldDB" id="A0AAN4ZIE8"/>
<evidence type="ECO:0000313" key="2">
    <source>
        <dbReference type="EMBL" id="GMR37515.1"/>
    </source>
</evidence>
<accession>A0AAN4ZIE8</accession>
<proteinExistence type="predicted"/>
<keyword evidence="3" id="KW-1185">Reference proteome</keyword>
<feature type="non-terminal residue" evidence="2">
    <location>
        <position position="1"/>
    </location>
</feature>
<comment type="caution">
    <text evidence="2">The sequence shown here is derived from an EMBL/GenBank/DDBJ whole genome shotgun (WGS) entry which is preliminary data.</text>
</comment>
<evidence type="ECO:0000256" key="1">
    <source>
        <dbReference type="SAM" id="MobiDB-lite"/>
    </source>
</evidence>
<feature type="compositionally biased region" description="Basic and acidic residues" evidence="1">
    <location>
        <begin position="23"/>
        <end position="49"/>
    </location>
</feature>
<organism evidence="2 3">
    <name type="scientific">Pristionchus mayeri</name>
    <dbReference type="NCBI Taxonomy" id="1317129"/>
    <lineage>
        <taxon>Eukaryota</taxon>
        <taxon>Metazoa</taxon>
        <taxon>Ecdysozoa</taxon>
        <taxon>Nematoda</taxon>
        <taxon>Chromadorea</taxon>
        <taxon>Rhabditida</taxon>
        <taxon>Rhabditina</taxon>
        <taxon>Diplogasteromorpha</taxon>
        <taxon>Diplogasteroidea</taxon>
        <taxon>Neodiplogasteridae</taxon>
        <taxon>Pristionchus</taxon>
    </lineage>
</organism>